<dbReference type="AlphaFoldDB" id="A0A955RS39"/>
<name>A0A955RS39_UNCKA</name>
<accession>A0A955RS39</accession>
<evidence type="ECO:0000313" key="1">
    <source>
        <dbReference type="EMBL" id="MCA9392185.1"/>
    </source>
</evidence>
<dbReference type="Gene3D" id="3.40.50.1820">
    <property type="entry name" value="alpha/beta hydrolase"/>
    <property type="match status" value="1"/>
</dbReference>
<evidence type="ECO:0000313" key="2">
    <source>
        <dbReference type="Proteomes" id="UP000751518"/>
    </source>
</evidence>
<organism evidence="1 2">
    <name type="scientific">candidate division WWE3 bacterium</name>
    <dbReference type="NCBI Taxonomy" id="2053526"/>
    <lineage>
        <taxon>Bacteria</taxon>
        <taxon>Katanobacteria</taxon>
    </lineage>
</organism>
<proteinExistence type="predicted"/>
<dbReference type="EMBL" id="JAGQKZ010000026">
    <property type="protein sequence ID" value="MCA9392185.1"/>
    <property type="molecule type" value="Genomic_DNA"/>
</dbReference>
<sequence length="174" mass="20208">MSQLIVLPGFSIKNREWAREVESSAKRTHPELKTEVLEWKHWRSGNKDDWDVDHEVSRLNQLAVDPEVMIVAKSLGTLVAATYINKFHAQPIKIVLCGIPLADTTKEEQQEYVKFLKQHGNSEAVLIIQNRLDNHGTSEELKDFFVQNSVHFPITVRDRDDHHYPFYDLIINHL</sequence>
<dbReference type="Proteomes" id="UP000751518">
    <property type="component" value="Unassembled WGS sequence"/>
</dbReference>
<evidence type="ECO:0008006" key="3">
    <source>
        <dbReference type="Google" id="ProtNLM"/>
    </source>
</evidence>
<protein>
    <recommendedName>
        <fullName evidence="3">Alpha/beta hydrolase</fullName>
    </recommendedName>
</protein>
<gene>
    <name evidence="1" type="ORF">KC614_03210</name>
</gene>
<comment type="caution">
    <text evidence="1">The sequence shown here is derived from an EMBL/GenBank/DDBJ whole genome shotgun (WGS) entry which is preliminary data.</text>
</comment>
<dbReference type="InterPro" id="IPR029058">
    <property type="entry name" value="AB_hydrolase_fold"/>
</dbReference>
<reference evidence="1" key="2">
    <citation type="journal article" date="2021" name="Microbiome">
        <title>Successional dynamics and alternative stable states in a saline activated sludge microbial community over 9 years.</title>
        <authorList>
            <person name="Wang Y."/>
            <person name="Ye J."/>
            <person name="Ju F."/>
            <person name="Liu L."/>
            <person name="Boyd J.A."/>
            <person name="Deng Y."/>
            <person name="Parks D.H."/>
            <person name="Jiang X."/>
            <person name="Yin X."/>
            <person name="Woodcroft B.J."/>
            <person name="Tyson G.W."/>
            <person name="Hugenholtz P."/>
            <person name="Polz M.F."/>
            <person name="Zhang T."/>
        </authorList>
    </citation>
    <scope>NUCLEOTIDE SEQUENCE</scope>
    <source>
        <strain evidence="1">HKST-UBA03</strain>
    </source>
</reference>
<reference evidence="1" key="1">
    <citation type="submission" date="2020-04" db="EMBL/GenBank/DDBJ databases">
        <authorList>
            <person name="Zhang T."/>
        </authorList>
    </citation>
    <scope>NUCLEOTIDE SEQUENCE</scope>
    <source>
        <strain evidence="1">HKST-UBA03</strain>
    </source>
</reference>